<evidence type="ECO:0000313" key="7">
    <source>
        <dbReference type="Proteomes" id="UP001162834"/>
    </source>
</evidence>
<feature type="DNA-binding region" description="H-T-H motif" evidence="4">
    <location>
        <begin position="38"/>
        <end position="57"/>
    </location>
</feature>
<protein>
    <recommendedName>
        <fullName evidence="5">HTH tetR-type domain-containing protein</fullName>
    </recommendedName>
</protein>
<dbReference type="KEGG" id="sbae:DSM104329_04862"/>
<organism evidence="6 7">
    <name type="scientific">Capillimicrobium parvum</name>
    <dbReference type="NCBI Taxonomy" id="2884022"/>
    <lineage>
        <taxon>Bacteria</taxon>
        <taxon>Bacillati</taxon>
        <taxon>Actinomycetota</taxon>
        <taxon>Thermoleophilia</taxon>
        <taxon>Solirubrobacterales</taxon>
        <taxon>Capillimicrobiaceae</taxon>
        <taxon>Capillimicrobium</taxon>
    </lineage>
</organism>
<gene>
    <name evidence="6" type="ORF">DSM104329_04862</name>
</gene>
<evidence type="ECO:0000256" key="2">
    <source>
        <dbReference type="ARBA" id="ARBA00023125"/>
    </source>
</evidence>
<dbReference type="PANTHER" id="PTHR30055:SF234">
    <property type="entry name" value="HTH-TYPE TRANSCRIPTIONAL REGULATOR BETI"/>
    <property type="match status" value="1"/>
</dbReference>
<dbReference type="EMBL" id="CP087164">
    <property type="protein sequence ID" value="UGS38434.1"/>
    <property type="molecule type" value="Genomic_DNA"/>
</dbReference>
<dbReference type="PROSITE" id="PS01081">
    <property type="entry name" value="HTH_TETR_1"/>
    <property type="match status" value="1"/>
</dbReference>
<dbReference type="InterPro" id="IPR023772">
    <property type="entry name" value="DNA-bd_HTH_TetR-type_CS"/>
</dbReference>
<feature type="domain" description="HTH tetR-type" evidence="5">
    <location>
        <begin position="15"/>
        <end position="75"/>
    </location>
</feature>
<dbReference type="PROSITE" id="PS50977">
    <property type="entry name" value="HTH_TETR_2"/>
    <property type="match status" value="1"/>
</dbReference>
<dbReference type="SUPFAM" id="SSF46689">
    <property type="entry name" value="Homeodomain-like"/>
    <property type="match status" value="1"/>
</dbReference>
<evidence type="ECO:0000256" key="3">
    <source>
        <dbReference type="ARBA" id="ARBA00023163"/>
    </source>
</evidence>
<name>A0A9E6Y1N0_9ACTN</name>
<keyword evidence="7" id="KW-1185">Reference proteome</keyword>
<dbReference type="InterPro" id="IPR036271">
    <property type="entry name" value="Tet_transcr_reg_TetR-rel_C_sf"/>
</dbReference>
<accession>A0A9E6Y1N0</accession>
<sequence length="210" mass="23304">MARAARVTVPEDGAEETRDRILRVANALFYQHGYSGTSLAAIADGVGISAPALYWHFSSKEEICFTAVHAELSRFVDAFGSCRDESAPPAARLSMFVRTYVRQKLEQSEWLVTPGATASYGPLRDALGPEYREQLDLLQREVLVLLRSILAAGHEARTFRFAQTTTTAFAILTMCEYVFVWVRRDGPLASDHVADLYRDMVLAMVGCAHP</sequence>
<dbReference type="RefSeq" id="WP_259312455.1">
    <property type="nucleotide sequence ID" value="NZ_CP087164.1"/>
</dbReference>
<dbReference type="Proteomes" id="UP001162834">
    <property type="component" value="Chromosome"/>
</dbReference>
<dbReference type="GO" id="GO:0000976">
    <property type="term" value="F:transcription cis-regulatory region binding"/>
    <property type="evidence" value="ECO:0007669"/>
    <property type="project" value="TreeGrafter"/>
</dbReference>
<dbReference type="InterPro" id="IPR050109">
    <property type="entry name" value="HTH-type_TetR-like_transc_reg"/>
</dbReference>
<dbReference type="SUPFAM" id="SSF48498">
    <property type="entry name" value="Tetracyclin repressor-like, C-terminal domain"/>
    <property type="match status" value="1"/>
</dbReference>
<dbReference type="InterPro" id="IPR041490">
    <property type="entry name" value="KstR2_TetR_C"/>
</dbReference>
<keyword evidence="3" id="KW-0804">Transcription</keyword>
<keyword evidence="2 4" id="KW-0238">DNA-binding</keyword>
<evidence type="ECO:0000313" key="6">
    <source>
        <dbReference type="EMBL" id="UGS38434.1"/>
    </source>
</evidence>
<proteinExistence type="predicted"/>
<dbReference type="Pfam" id="PF17932">
    <property type="entry name" value="TetR_C_24"/>
    <property type="match status" value="1"/>
</dbReference>
<dbReference type="InterPro" id="IPR009057">
    <property type="entry name" value="Homeodomain-like_sf"/>
</dbReference>
<dbReference type="InterPro" id="IPR001647">
    <property type="entry name" value="HTH_TetR"/>
</dbReference>
<dbReference type="Gene3D" id="1.10.357.10">
    <property type="entry name" value="Tetracycline Repressor, domain 2"/>
    <property type="match status" value="1"/>
</dbReference>
<dbReference type="AlphaFoldDB" id="A0A9E6Y1N0"/>
<dbReference type="Pfam" id="PF00440">
    <property type="entry name" value="TetR_N"/>
    <property type="match status" value="1"/>
</dbReference>
<reference evidence="6" key="1">
    <citation type="journal article" date="2022" name="Int. J. Syst. Evol. Microbiol.">
        <title>Pseudomonas aegrilactucae sp. nov. and Pseudomonas morbosilactucae sp. nov., pathogens causing bacterial rot of lettuce in Japan.</title>
        <authorList>
            <person name="Sawada H."/>
            <person name="Fujikawa T."/>
            <person name="Satou M."/>
        </authorList>
    </citation>
    <scope>NUCLEOTIDE SEQUENCE</scope>
    <source>
        <strain evidence="6">0166_1</strain>
    </source>
</reference>
<dbReference type="PRINTS" id="PR00455">
    <property type="entry name" value="HTHTETR"/>
</dbReference>
<evidence type="ECO:0000256" key="1">
    <source>
        <dbReference type="ARBA" id="ARBA00023015"/>
    </source>
</evidence>
<evidence type="ECO:0000259" key="5">
    <source>
        <dbReference type="PROSITE" id="PS50977"/>
    </source>
</evidence>
<evidence type="ECO:0000256" key="4">
    <source>
        <dbReference type="PROSITE-ProRule" id="PRU00335"/>
    </source>
</evidence>
<dbReference type="PANTHER" id="PTHR30055">
    <property type="entry name" value="HTH-TYPE TRANSCRIPTIONAL REGULATOR RUTR"/>
    <property type="match status" value="1"/>
</dbReference>
<dbReference type="GO" id="GO:0003700">
    <property type="term" value="F:DNA-binding transcription factor activity"/>
    <property type="evidence" value="ECO:0007669"/>
    <property type="project" value="TreeGrafter"/>
</dbReference>
<keyword evidence="1" id="KW-0805">Transcription regulation</keyword>